<accession>A0AAD7TRW0</accession>
<feature type="binding site" description="axial binding residue" evidence="9">
    <location>
        <position position="483"/>
    </location>
    <ligand>
        <name>heme</name>
        <dbReference type="ChEBI" id="CHEBI:30413"/>
    </ligand>
    <ligandPart>
        <name>Fe</name>
        <dbReference type="ChEBI" id="CHEBI:18248"/>
    </ligandPart>
</feature>
<comment type="caution">
    <text evidence="11">The sequence shown here is derived from an EMBL/GenBank/DDBJ whole genome shotgun (WGS) entry which is preliminary data.</text>
</comment>
<evidence type="ECO:0000256" key="7">
    <source>
        <dbReference type="ARBA" id="ARBA00023004"/>
    </source>
</evidence>
<keyword evidence="8 10" id="KW-0503">Monooxygenase</keyword>
<evidence type="ECO:0000256" key="8">
    <source>
        <dbReference type="ARBA" id="ARBA00023033"/>
    </source>
</evidence>
<reference evidence="11" key="1">
    <citation type="submission" date="2022-11" db="EMBL/GenBank/DDBJ databases">
        <title>Genome Sequence of Cubamyces cubensis.</title>
        <authorList>
            <person name="Buettner E."/>
        </authorList>
    </citation>
    <scope>NUCLEOTIDE SEQUENCE</scope>
    <source>
        <strain evidence="11">MPL-01</strain>
    </source>
</reference>
<keyword evidence="7 9" id="KW-0408">Iron</keyword>
<gene>
    <name evidence="11" type="ORF">ONZ51_g7833</name>
</gene>
<proteinExistence type="inferred from homology"/>
<evidence type="ECO:0000256" key="5">
    <source>
        <dbReference type="ARBA" id="ARBA00022723"/>
    </source>
</evidence>
<dbReference type="CDD" id="cd11069">
    <property type="entry name" value="CYP_FUM15-like"/>
    <property type="match status" value="1"/>
</dbReference>
<dbReference type="PANTHER" id="PTHR24305">
    <property type="entry name" value="CYTOCHROME P450"/>
    <property type="match status" value="1"/>
</dbReference>
<evidence type="ECO:0000256" key="1">
    <source>
        <dbReference type="ARBA" id="ARBA00001971"/>
    </source>
</evidence>
<keyword evidence="4 9" id="KW-0349">Heme</keyword>
<organism evidence="11 12">
    <name type="scientific">Trametes cubensis</name>
    <dbReference type="NCBI Taxonomy" id="1111947"/>
    <lineage>
        <taxon>Eukaryota</taxon>
        <taxon>Fungi</taxon>
        <taxon>Dikarya</taxon>
        <taxon>Basidiomycota</taxon>
        <taxon>Agaricomycotina</taxon>
        <taxon>Agaricomycetes</taxon>
        <taxon>Polyporales</taxon>
        <taxon>Polyporaceae</taxon>
        <taxon>Trametes</taxon>
    </lineage>
</organism>
<evidence type="ECO:0000256" key="6">
    <source>
        <dbReference type="ARBA" id="ARBA00023002"/>
    </source>
</evidence>
<dbReference type="Proteomes" id="UP001215151">
    <property type="component" value="Unassembled WGS sequence"/>
</dbReference>
<dbReference type="AlphaFoldDB" id="A0AAD7TRW0"/>
<dbReference type="PANTHER" id="PTHR24305:SF166">
    <property type="entry name" value="CYTOCHROME P450 12A4, MITOCHONDRIAL-RELATED"/>
    <property type="match status" value="1"/>
</dbReference>
<dbReference type="PROSITE" id="PS00086">
    <property type="entry name" value="CYTOCHROME_P450"/>
    <property type="match status" value="1"/>
</dbReference>
<dbReference type="InterPro" id="IPR001128">
    <property type="entry name" value="Cyt_P450"/>
</dbReference>
<evidence type="ECO:0000313" key="11">
    <source>
        <dbReference type="EMBL" id="KAJ8473497.1"/>
    </source>
</evidence>
<dbReference type="InterPro" id="IPR017972">
    <property type="entry name" value="Cyt_P450_CS"/>
</dbReference>
<sequence length="548" mass="61667">MALSLSCQDVLVVLFIASSYLIWRVYKVLASRLGSPLRIWPGPPCTSWVYGNLKDMLAVEDSALPDKLFKQYGKVYVDREFFMTPRLWTVDSAALNYILTHDVDFVRPKINIKELADTIGKGILFVSGTRHRQQRRIMNPAFGPMQVRDLTEIFVKKSNELRDYWAHVTQAGPTVLNVNADLSKATLDIIGQAGFGYDFNALNLEGNPTELSIAFRKILEITSTGAVSLLGHLVTLFPFLALIPNKRLSQLASAVAVMKRLGLQLVAERKAAILREAAEKQIDGVERKDLQDRDLLTLLIKANMANDVPESQRLSDVDVFGQIPTFLLAGHETTATASTWALYALSQKPDIQQKLREELFSISTDTPTMDELNSLPYLDAVVRETLRLHSPVTFIVREAKKDDVIPLSEPITDRYGRAHREIRIAKGNKVVIPVIAMHRLKEVWGEDATEFKPERWQQPPEEISAIPGLWGHLLSFSGGPRSCIGYRFSLVEFKAILFSIIRGFEFEMPMPLEEYEIKTSPLQRPSVRSAPEKGWQLPLLVKPYKGAA</sequence>
<dbReference type="GO" id="GO:0005506">
    <property type="term" value="F:iron ion binding"/>
    <property type="evidence" value="ECO:0007669"/>
    <property type="project" value="InterPro"/>
</dbReference>
<comment type="cofactor">
    <cofactor evidence="1 9">
        <name>heme</name>
        <dbReference type="ChEBI" id="CHEBI:30413"/>
    </cofactor>
</comment>
<keyword evidence="5 9" id="KW-0479">Metal-binding</keyword>
<dbReference type="GO" id="GO:0020037">
    <property type="term" value="F:heme binding"/>
    <property type="evidence" value="ECO:0007669"/>
    <property type="project" value="InterPro"/>
</dbReference>
<comment type="similarity">
    <text evidence="3 10">Belongs to the cytochrome P450 family.</text>
</comment>
<evidence type="ECO:0000256" key="3">
    <source>
        <dbReference type="ARBA" id="ARBA00010617"/>
    </source>
</evidence>
<evidence type="ECO:0000256" key="10">
    <source>
        <dbReference type="RuleBase" id="RU000461"/>
    </source>
</evidence>
<dbReference type="InterPro" id="IPR036396">
    <property type="entry name" value="Cyt_P450_sf"/>
</dbReference>
<evidence type="ECO:0000256" key="9">
    <source>
        <dbReference type="PIRSR" id="PIRSR602403-1"/>
    </source>
</evidence>
<protein>
    <recommendedName>
        <fullName evidence="13">Cytochrome P450</fullName>
    </recommendedName>
</protein>
<dbReference type="Pfam" id="PF00067">
    <property type="entry name" value="p450"/>
    <property type="match status" value="1"/>
</dbReference>
<dbReference type="InterPro" id="IPR002403">
    <property type="entry name" value="Cyt_P450_E_grp-IV"/>
</dbReference>
<keyword evidence="6 10" id="KW-0560">Oxidoreductase</keyword>
<keyword evidence="12" id="KW-1185">Reference proteome</keyword>
<dbReference type="PRINTS" id="PR00465">
    <property type="entry name" value="EP450IV"/>
</dbReference>
<dbReference type="Gene3D" id="1.10.630.10">
    <property type="entry name" value="Cytochrome P450"/>
    <property type="match status" value="1"/>
</dbReference>
<dbReference type="GO" id="GO:0016705">
    <property type="term" value="F:oxidoreductase activity, acting on paired donors, with incorporation or reduction of molecular oxygen"/>
    <property type="evidence" value="ECO:0007669"/>
    <property type="project" value="InterPro"/>
</dbReference>
<evidence type="ECO:0000256" key="2">
    <source>
        <dbReference type="ARBA" id="ARBA00005179"/>
    </source>
</evidence>
<dbReference type="PRINTS" id="PR00385">
    <property type="entry name" value="P450"/>
</dbReference>
<dbReference type="GO" id="GO:0004497">
    <property type="term" value="F:monooxygenase activity"/>
    <property type="evidence" value="ECO:0007669"/>
    <property type="project" value="UniProtKB-KW"/>
</dbReference>
<evidence type="ECO:0008006" key="13">
    <source>
        <dbReference type="Google" id="ProtNLM"/>
    </source>
</evidence>
<name>A0AAD7TRW0_9APHY</name>
<dbReference type="InterPro" id="IPR050121">
    <property type="entry name" value="Cytochrome_P450_monoxygenase"/>
</dbReference>
<comment type="pathway">
    <text evidence="2">Secondary metabolite biosynthesis.</text>
</comment>
<evidence type="ECO:0000256" key="4">
    <source>
        <dbReference type="ARBA" id="ARBA00022617"/>
    </source>
</evidence>
<dbReference type="SUPFAM" id="SSF48264">
    <property type="entry name" value="Cytochrome P450"/>
    <property type="match status" value="1"/>
</dbReference>
<dbReference type="EMBL" id="JAPEVG010000221">
    <property type="protein sequence ID" value="KAJ8473497.1"/>
    <property type="molecule type" value="Genomic_DNA"/>
</dbReference>
<evidence type="ECO:0000313" key="12">
    <source>
        <dbReference type="Proteomes" id="UP001215151"/>
    </source>
</evidence>